<dbReference type="OrthoDB" id="73726at2759"/>
<protein>
    <recommendedName>
        <fullName evidence="1">WRKY19-like zinc finger domain-containing protein</fullName>
    </recommendedName>
</protein>
<dbReference type="Pfam" id="PF24906">
    <property type="entry name" value="Zf_WRKY19"/>
    <property type="match status" value="1"/>
</dbReference>
<dbReference type="RefSeq" id="XP_012208006.1">
    <property type="nucleotide sequence ID" value="XM_012352616.1"/>
</dbReference>
<reference evidence="2 3" key="1">
    <citation type="journal article" date="2013" name="PLoS Genet.">
        <title>Distinctive expansion of potential virulence genes in the genome of the oomycete fish pathogen Saprolegnia parasitica.</title>
        <authorList>
            <person name="Jiang R.H."/>
            <person name="de Bruijn I."/>
            <person name="Haas B.J."/>
            <person name="Belmonte R."/>
            <person name="Lobach L."/>
            <person name="Christie J."/>
            <person name="van den Ackerveken G."/>
            <person name="Bottin A."/>
            <person name="Bulone V."/>
            <person name="Diaz-Moreno S.M."/>
            <person name="Dumas B."/>
            <person name="Fan L."/>
            <person name="Gaulin E."/>
            <person name="Govers F."/>
            <person name="Grenville-Briggs L.J."/>
            <person name="Horner N.R."/>
            <person name="Levin J.Z."/>
            <person name="Mammella M."/>
            <person name="Meijer H.J."/>
            <person name="Morris P."/>
            <person name="Nusbaum C."/>
            <person name="Oome S."/>
            <person name="Phillips A.J."/>
            <person name="van Rooyen D."/>
            <person name="Rzeszutek E."/>
            <person name="Saraiva M."/>
            <person name="Secombes C.J."/>
            <person name="Seidl M.F."/>
            <person name="Snel B."/>
            <person name="Stassen J.H."/>
            <person name="Sykes S."/>
            <person name="Tripathy S."/>
            <person name="van den Berg H."/>
            <person name="Vega-Arreguin J.C."/>
            <person name="Wawra S."/>
            <person name="Young S.K."/>
            <person name="Zeng Q."/>
            <person name="Dieguez-Uribeondo J."/>
            <person name="Russ C."/>
            <person name="Tyler B.M."/>
            <person name="van West P."/>
        </authorList>
    </citation>
    <scope>NUCLEOTIDE SEQUENCE [LARGE SCALE GENOMIC DNA]</scope>
    <source>
        <strain evidence="2 3">CBS 223.65</strain>
    </source>
</reference>
<dbReference type="InterPro" id="IPR056866">
    <property type="entry name" value="Znf_WRKY19"/>
</dbReference>
<keyword evidence="3" id="KW-1185">Reference proteome</keyword>
<dbReference type="PANTHER" id="PTHR31827">
    <property type="entry name" value="EMB|CAB89363.1"/>
    <property type="match status" value="1"/>
</dbReference>
<gene>
    <name evidence="2" type="ORF">SPRG_13561</name>
</gene>
<dbReference type="KEGG" id="spar:SPRG_13561"/>
<dbReference type="Proteomes" id="UP000030745">
    <property type="component" value="Unassembled WGS sequence"/>
</dbReference>
<evidence type="ECO:0000313" key="2">
    <source>
        <dbReference type="EMBL" id="KDO21262.1"/>
    </source>
</evidence>
<evidence type="ECO:0000313" key="3">
    <source>
        <dbReference type="Proteomes" id="UP000030745"/>
    </source>
</evidence>
<dbReference type="AlphaFoldDB" id="A0A067C398"/>
<sequence>MSCFFNGCENPVVSGGTQCIFHKSRRPCIEPGCHNQVFARSRCVRHGGKRRCMVHGCVANARLHGVCSRHGAAREKPRCSVDGCVSVAHRHGKCIRHGGGRPCRFGDCTTNARSGGFCWRHRPAMPYAFPSIKLEPGLSEIKEELLDESILDAVLTLAESVDPFPWLHAQ</sequence>
<evidence type="ECO:0000259" key="1">
    <source>
        <dbReference type="Pfam" id="PF24906"/>
    </source>
</evidence>
<dbReference type="OMA" id="AREKPRC"/>
<dbReference type="PANTHER" id="PTHR31827:SF1">
    <property type="entry name" value="EMB|CAB89363.1"/>
    <property type="match status" value="1"/>
</dbReference>
<name>A0A067C398_SAPPC</name>
<organism evidence="2 3">
    <name type="scientific">Saprolegnia parasitica (strain CBS 223.65)</name>
    <dbReference type="NCBI Taxonomy" id="695850"/>
    <lineage>
        <taxon>Eukaryota</taxon>
        <taxon>Sar</taxon>
        <taxon>Stramenopiles</taxon>
        <taxon>Oomycota</taxon>
        <taxon>Saprolegniomycetes</taxon>
        <taxon>Saprolegniales</taxon>
        <taxon>Saprolegniaceae</taxon>
        <taxon>Saprolegnia</taxon>
    </lineage>
</organism>
<proteinExistence type="predicted"/>
<feature type="domain" description="WRKY19-like zinc finger" evidence="1">
    <location>
        <begin position="100"/>
        <end position="121"/>
    </location>
</feature>
<dbReference type="GeneID" id="24135432"/>
<dbReference type="STRING" id="695850.A0A067C398"/>
<dbReference type="EMBL" id="KK583291">
    <property type="protein sequence ID" value="KDO21262.1"/>
    <property type="molecule type" value="Genomic_DNA"/>
</dbReference>
<accession>A0A067C398</accession>
<dbReference type="VEuPathDB" id="FungiDB:SPRG_13561"/>